<reference evidence="9 10" key="1">
    <citation type="submission" date="2022-04" db="EMBL/GenBank/DDBJ databases">
        <title>Leucobacter sp. isolated from rhizosphere of garlic.</title>
        <authorList>
            <person name="Won M."/>
            <person name="Lee C.-M."/>
            <person name="Woen H.-Y."/>
            <person name="Kwon S.-W."/>
        </authorList>
    </citation>
    <scope>NUCLEOTIDE SEQUENCE [LARGE SCALE GENOMIC DNA]</scope>
    <source>
        <strain evidence="9 10">H21R-40</strain>
    </source>
</reference>
<keyword evidence="8" id="KW-0119">Carbohydrate metabolism</keyword>
<dbReference type="PANTHER" id="PTHR30246">
    <property type="entry name" value="2-KETO-3-DEOXY-6-PHOSPHOGLUCONATE ALDOLASE"/>
    <property type="match status" value="1"/>
</dbReference>
<comment type="similarity">
    <text evidence="3">Belongs to the KHG/KDPG aldolase family.</text>
</comment>
<dbReference type="EMBL" id="CP095045">
    <property type="protein sequence ID" value="UOQ57873.1"/>
    <property type="molecule type" value="Genomic_DNA"/>
</dbReference>
<sequence length="224" mass="21939">MPTRRDAQAELSATARALLSGNRVVPVIEIDDPAQAVPLTRALAAGGITIVEITFRTSAGADAVRAAASGTDSIVGAGTLLTPSDVDAAADAGAAFGVSPGWDPLTAARALERGLLVIPGVTGAGEIQQRLAEGHTTVKFFPAEANGGAAALAQLSAPFAHTGLSFMPTGGIGAHNAASYLAIPAVTAIGGSWVAPRALVAAGEWAQITALAAGATAALSTAGA</sequence>
<dbReference type="InterPro" id="IPR013785">
    <property type="entry name" value="Aldolase_TIM"/>
</dbReference>
<evidence type="ECO:0000256" key="6">
    <source>
        <dbReference type="ARBA" id="ARBA00023239"/>
    </source>
</evidence>
<comment type="pathway">
    <text evidence="2">Carbohydrate acid metabolism; 2-dehydro-3-deoxy-D-gluconate degradation; D-glyceraldehyde 3-phosphate and pyruvate from 2-dehydro-3-deoxy-D-gluconate: step 2/2.</text>
</comment>
<protein>
    <recommendedName>
        <fullName evidence="5">2-dehydro-3-deoxy-phosphogluconate aldolase</fullName>
        <ecNumber evidence="5">4.1.2.14</ecNumber>
    </recommendedName>
</protein>
<dbReference type="PANTHER" id="PTHR30246:SF1">
    <property type="entry name" value="2-DEHYDRO-3-DEOXY-6-PHOSPHOGALACTONATE ALDOLASE-RELATED"/>
    <property type="match status" value="1"/>
</dbReference>
<dbReference type="GO" id="GO:0008675">
    <property type="term" value="F:2-dehydro-3-deoxy-phosphogluconate aldolase activity"/>
    <property type="evidence" value="ECO:0007669"/>
    <property type="project" value="UniProtKB-EC"/>
</dbReference>
<evidence type="ECO:0000313" key="10">
    <source>
        <dbReference type="Proteomes" id="UP000831786"/>
    </source>
</evidence>
<dbReference type="InterPro" id="IPR000887">
    <property type="entry name" value="Aldlse_KDPG_KHG"/>
</dbReference>
<proteinExistence type="inferred from homology"/>
<evidence type="ECO:0000256" key="2">
    <source>
        <dbReference type="ARBA" id="ARBA00004736"/>
    </source>
</evidence>
<evidence type="ECO:0000256" key="4">
    <source>
        <dbReference type="ARBA" id="ARBA00011233"/>
    </source>
</evidence>
<dbReference type="InterPro" id="IPR031338">
    <property type="entry name" value="KDPG/KHG_AS_2"/>
</dbReference>
<dbReference type="PROSITE" id="PS00159">
    <property type="entry name" value="ALDOLASE_KDPG_KHG_1"/>
    <property type="match status" value="1"/>
</dbReference>
<comment type="catalytic activity">
    <reaction evidence="1">
        <text>2-dehydro-3-deoxy-6-phospho-D-gluconate = D-glyceraldehyde 3-phosphate + pyruvate</text>
        <dbReference type="Rhea" id="RHEA:17089"/>
        <dbReference type="ChEBI" id="CHEBI:15361"/>
        <dbReference type="ChEBI" id="CHEBI:57569"/>
        <dbReference type="ChEBI" id="CHEBI:59776"/>
        <dbReference type="EC" id="4.1.2.14"/>
    </reaction>
</comment>
<dbReference type="Gene3D" id="3.20.20.70">
    <property type="entry name" value="Aldolase class I"/>
    <property type="match status" value="1"/>
</dbReference>
<dbReference type="CDD" id="cd00452">
    <property type="entry name" value="KDPG_aldolase"/>
    <property type="match status" value="1"/>
</dbReference>
<dbReference type="RefSeq" id="WP_244728784.1">
    <property type="nucleotide sequence ID" value="NZ_CP095045.1"/>
</dbReference>
<dbReference type="Pfam" id="PF01081">
    <property type="entry name" value="Aldolase"/>
    <property type="match status" value="1"/>
</dbReference>
<dbReference type="PROSITE" id="PS00160">
    <property type="entry name" value="ALDOLASE_KDPG_KHG_2"/>
    <property type="match status" value="1"/>
</dbReference>
<dbReference type="Proteomes" id="UP000831786">
    <property type="component" value="Chromosome"/>
</dbReference>
<name>A0ABY4FNL9_9MICO</name>
<organism evidence="9 10">
    <name type="scientific">Leucobacter allii</name>
    <dbReference type="NCBI Taxonomy" id="2932247"/>
    <lineage>
        <taxon>Bacteria</taxon>
        <taxon>Bacillati</taxon>
        <taxon>Actinomycetota</taxon>
        <taxon>Actinomycetes</taxon>
        <taxon>Micrococcales</taxon>
        <taxon>Microbacteriaceae</taxon>
        <taxon>Leucobacter</taxon>
    </lineage>
</organism>
<evidence type="ECO:0000313" key="9">
    <source>
        <dbReference type="EMBL" id="UOQ57873.1"/>
    </source>
</evidence>
<dbReference type="NCBIfam" id="TIGR01182">
    <property type="entry name" value="eda"/>
    <property type="match status" value="1"/>
</dbReference>
<dbReference type="InterPro" id="IPR031337">
    <property type="entry name" value="KDPG/KHG_AS_1"/>
</dbReference>
<dbReference type="SUPFAM" id="SSF51569">
    <property type="entry name" value="Aldolase"/>
    <property type="match status" value="1"/>
</dbReference>
<dbReference type="EC" id="4.1.2.14" evidence="5"/>
<gene>
    <name evidence="9" type="primary">eda</name>
    <name evidence="9" type="ORF">MUN78_03280</name>
</gene>
<evidence type="ECO:0000256" key="3">
    <source>
        <dbReference type="ARBA" id="ARBA00006906"/>
    </source>
</evidence>
<dbReference type="GO" id="GO:0008700">
    <property type="term" value="F:(R,S)-4-hydroxy-2-oxoglutarate aldolase activity"/>
    <property type="evidence" value="ECO:0007669"/>
    <property type="project" value="UniProtKB-EC"/>
</dbReference>
<keyword evidence="6 9" id="KW-0456">Lyase</keyword>
<keyword evidence="7" id="KW-0704">Schiff base</keyword>
<evidence type="ECO:0000256" key="5">
    <source>
        <dbReference type="ARBA" id="ARBA00013063"/>
    </source>
</evidence>
<keyword evidence="10" id="KW-1185">Reference proteome</keyword>
<accession>A0ABY4FNL9</accession>
<evidence type="ECO:0000256" key="8">
    <source>
        <dbReference type="ARBA" id="ARBA00023277"/>
    </source>
</evidence>
<comment type="subunit">
    <text evidence="4">Homotrimer.</text>
</comment>
<evidence type="ECO:0000256" key="7">
    <source>
        <dbReference type="ARBA" id="ARBA00023270"/>
    </source>
</evidence>
<evidence type="ECO:0000256" key="1">
    <source>
        <dbReference type="ARBA" id="ARBA00000654"/>
    </source>
</evidence>